<name>A0A316AFQ1_9ACTN</name>
<keyword evidence="3" id="KW-1185">Reference proteome</keyword>
<dbReference type="RefSeq" id="WP_109772808.1">
    <property type="nucleotide sequence ID" value="NZ_QGDQ01000002.1"/>
</dbReference>
<keyword evidence="1" id="KW-0472">Membrane</keyword>
<feature type="transmembrane region" description="Helical" evidence="1">
    <location>
        <begin position="50"/>
        <end position="71"/>
    </location>
</feature>
<organism evidence="2 3">
    <name type="scientific">Quadrisphaera granulorum</name>
    <dbReference type="NCBI Taxonomy" id="317664"/>
    <lineage>
        <taxon>Bacteria</taxon>
        <taxon>Bacillati</taxon>
        <taxon>Actinomycetota</taxon>
        <taxon>Actinomycetes</taxon>
        <taxon>Kineosporiales</taxon>
        <taxon>Kineosporiaceae</taxon>
        <taxon>Quadrisphaera</taxon>
    </lineage>
</organism>
<evidence type="ECO:0000313" key="3">
    <source>
        <dbReference type="Proteomes" id="UP000245469"/>
    </source>
</evidence>
<comment type="caution">
    <text evidence="2">The sequence shown here is derived from an EMBL/GenBank/DDBJ whole genome shotgun (WGS) entry which is preliminary data.</text>
</comment>
<proteinExistence type="predicted"/>
<evidence type="ECO:0000313" key="2">
    <source>
        <dbReference type="EMBL" id="PWJ55734.1"/>
    </source>
</evidence>
<gene>
    <name evidence="2" type="ORF">BXY45_10297</name>
</gene>
<keyword evidence="1" id="KW-1133">Transmembrane helix</keyword>
<accession>A0A316AFQ1</accession>
<dbReference type="EMBL" id="QGDQ01000002">
    <property type="protein sequence ID" value="PWJ55734.1"/>
    <property type="molecule type" value="Genomic_DNA"/>
</dbReference>
<dbReference type="Proteomes" id="UP000245469">
    <property type="component" value="Unassembled WGS sequence"/>
</dbReference>
<evidence type="ECO:0000256" key="1">
    <source>
        <dbReference type="SAM" id="Phobius"/>
    </source>
</evidence>
<reference evidence="2 3" key="1">
    <citation type="submission" date="2018-03" db="EMBL/GenBank/DDBJ databases">
        <title>Genomic Encyclopedia of Archaeal and Bacterial Type Strains, Phase II (KMG-II): from individual species to whole genera.</title>
        <authorList>
            <person name="Goeker M."/>
        </authorList>
    </citation>
    <scope>NUCLEOTIDE SEQUENCE [LARGE SCALE GENOMIC DNA]</scope>
    <source>
        <strain evidence="2 3">DSM 44889</strain>
    </source>
</reference>
<sequence>MISDERVTSDDVPLAPLEPGRSATFAALRAREAAEKEASAARQTVARRSALRAGVLVVVVLVVGVLVWWAARLPGSPVRDWVERRPADVTAMSFVDPEELPSTFVPGDDVEVKVQVQRTTAPGAPDTSKQLRWQARWEAPDGTTKPLKDGTVTVAPDGRQVLDLSVEPPGKASGRLVVAFDSGQWLALRLEAIDG</sequence>
<keyword evidence="1" id="KW-0812">Transmembrane</keyword>
<protein>
    <submittedName>
        <fullName evidence="2">Uncharacterized protein</fullName>
    </submittedName>
</protein>
<dbReference type="AlphaFoldDB" id="A0A316AFQ1"/>